<dbReference type="InterPro" id="IPR035966">
    <property type="entry name" value="PKF_sf"/>
</dbReference>
<comment type="caution">
    <text evidence="10">The sequence shown here is derived from an EMBL/GenBank/DDBJ whole genome shotgun (WGS) entry which is preliminary data.</text>
</comment>
<evidence type="ECO:0000259" key="9">
    <source>
        <dbReference type="Pfam" id="PF00365"/>
    </source>
</evidence>
<dbReference type="SUPFAM" id="SSF53784">
    <property type="entry name" value="Phosphofructokinase"/>
    <property type="match status" value="1"/>
</dbReference>
<dbReference type="Proteomes" id="UP000886845">
    <property type="component" value="Unassembled WGS sequence"/>
</dbReference>
<dbReference type="GO" id="GO:0047334">
    <property type="term" value="F:diphosphate-fructose-6-phosphate 1-phosphotransferase activity"/>
    <property type="evidence" value="ECO:0007669"/>
    <property type="project" value="UniProtKB-EC"/>
</dbReference>
<sequence>MTGNMLIAQSGGPSMVINQSLVGAVLAAKASSKIVEIYGALHGIQGILDEAFIDLRAEPEEVLLRVAQTPSSALGSVRRKPTPDDCRAIFDVLARRNVRYFFYIGGNDSAETANIIAEEAGRQGYDLRCFHIPKTIDNDLLCNDHTPGYGSAARFVACAVRGDDLDNRALGGVKIDVIMGRNAGFLTAAAALARQDPDDGPHLLYFPERPFTVDRFVADVSECMTRYGRCVVAVSEGICGPDGRPIAEAFSTEVDAHGNRQLTSGALGEQLAAVIRQRLKVSRVRADTFGFIQRCFVGCVSETDANEARLAGSYAVTAAVGGKY</sequence>
<evidence type="ECO:0000256" key="2">
    <source>
        <dbReference type="ARBA" id="ARBA00003138"/>
    </source>
</evidence>
<dbReference type="EC" id="2.7.1.90" evidence="10"/>
<dbReference type="NCBIfam" id="NF010675">
    <property type="entry name" value="PRK14072.1"/>
    <property type="match status" value="1"/>
</dbReference>
<keyword evidence="3 10" id="KW-0808">Transferase</keyword>
<evidence type="ECO:0000313" key="11">
    <source>
        <dbReference type="Proteomes" id="UP000886845"/>
    </source>
</evidence>
<evidence type="ECO:0000256" key="5">
    <source>
        <dbReference type="ARBA" id="ARBA00022777"/>
    </source>
</evidence>
<dbReference type="PANTHER" id="PTHR45770">
    <property type="entry name" value="ATP-DEPENDENT 6-PHOSPHOFRUCTOKINASE 1"/>
    <property type="match status" value="1"/>
</dbReference>
<feature type="non-terminal residue" evidence="10">
    <location>
        <position position="324"/>
    </location>
</feature>
<comment type="similarity">
    <text evidence="7">Belongs to the phosphofructokinase type A (PFKA) family.</text>
</comment>
<accession>A0A9D1NP95</accession>
<dbReference type="AlphaFoldDB" id="A0A9D1NP95"/>
<proteinExistence type="inferred from homology"/>
<dbReference type="GO" id="GO:0046872">
    <property type="term" value="F:metal ion binding"/>
    <property type="evidence" value="ECO:0007669"/>
    <property type="project" value="UniProtKB-KW"/>
</dbReference>
<gene>
    <name evidence="10" type="ORF">IAC79_06045</name>
</gene>
<organism evidence="10 11">
    <name type="scientific">Candidatus Spyradenecus faecavium</name>
    <dbReference type="NCBI Taxonomy" id="2840947"/>
    <lineage>
        <taxon>Bacteria</taxon>
        <taxon>Pseudomonadati</taxon>
        <taxon>Lentisphaerota</taxon>
        <taxon>Lentisphaeria</taxon>
        <taxon>Lentisphaerales</taxon>
        <taxon>Lentisphaeraceae</taxon>
        <taxon>Lentisphaeraceae incertae sedis</taxon>
        <taxon>Candidatus Spyradenecus</taxon>
    </lineage>
</organism>
<keyword evidence="6" id="KW-0460">Magnesium</keyword>
<dbReference type="EMBL" id="DVOR01000195">
    <property type="protein sequence ID" value="HIV09654.1"/>
    <property type="molecule type" value="Genomic_DNA"/>
</dbReference>
<comment type="function">
    <text evidence="2">Catalyzes the phosphorylation of D-fructose 6-phosphate, the first committing step of glycolysis. Uses inorganic phosphate (PPi) as phosphoryl donor instead of ATP like common ATP-dependent phosphofructokinases (ATP-PFKs), which renders the reaction reversible, and can thus function both in glycolysis and gluconeogenesis. Consistently, PPi-PFK can replace the enzymes of both the forward (ATP-PFK) and reverse (fructose-bisphosphatase (FBPase)) reactions.</text>
</comment>
<dbReference type="InterPro" id="IPR000023">
    <property type="entry name" value="Phosphofructokinase_dom"/>
</dbReference>
<name>A0A9D1NP95_9BACT</name>
<protein>
    <submittedName>
        <fullName evidence="10">Diphosphate--fructose-6-phosphate 1-phosphotransferase</fullName>
        <ecNumber evidence="10">2.7.1.90</ecNumber>
    </submittedName>
</protein>
<reference evidence="10" key="1">
    <citation type="submission" date="2020-10" db="EMBL/GenBank/DDBJ databases">
        <authorList>
            <person name="Gilroy R."/>
        </authorList>
    </citation>
    <scope>NUCLEOTIDE SEQUENCE</scope>
    <source>
        <strain evidence="10">35461</strain>
    </source>
</reference>
<dbReference type="Gene3D" id="3.40.50.450">
    <property type="match status" value="1"/>
</dbReference>
<evidence type="ECO:0000256" key="7">
    <source>
        <dbReference type="ARBA" id="ARBA00038478"/>
    </source>
</evidence>
<dbReference type="PRINTS" id="PR00476">
    <property type="entry name" value="PHFRCTKINASE"/>
</dbReference>
<evidence type="ECO:0000256" key="1">
    <source>
        <dbReference type="ARBA" id="ARBA00001946"/>
    </source>
</evidence>
<evidence type="ECO:0000313" key="10">
    <source>
        <dbReference type="EMBL" id="HIV09654.1"/>
    </source>
</evidence>
<reference evidence="10" key="2">
    <citation type="journal article" date="2021" name="PeerJ">
        <title>Extensive microbial diversity within the chicken gut microbiome revealed by metagenomics and culture.</title>
        <authorList>
            <person name="Gilroy R."/>
            <person name="Ravi A."/>
            <person name="Getino M."/>
            <person name="Pursley I."/>
            <person name="Horton D.L."/>
            <person name="Alikhan N.F."/>
            <person name="Baker D."/>
            <person name="Gharbi K."/>
            <person name="Hall N."/>
            <person name="Watson M."/>
            <person name="Adriaenssens E.M."/>
            <person name="Foster-Nyarko E."/>
            <person name="Jarju S."/>
            <person name="Secka A."/>
            <person name="Antonio M."/>
            <person name="Oren A."/>
            <person name="Chaudhuri R.R."/>
            <person name="La Ragione R."/>
            <person name="Hildebrand F."/>
            <person name="Pallen M.J."/>
        </authorList>
    </citation>
    <scope>NUCLEOTIDE SEQUENCE</scope>
    <source>
        <strain evidence="10">35461</strain>
    </source>
</reference>
<keyword evidence="5" id="KW-0418">Kinase</keyword>
<evidence type="ECO:0000256" key="6">
    <source>
        <dbReference type="ARBA" id="ARBA00022842"/>
    </source>
</evidence>
<dbReference type="GO" id="GO:0003872">
    <property type="term" value="F:6-phosphofructokinase activity"/>
    <property type="evidence" value="ECO:0007669"/>
    <property type="project" value="InterPro"/>
</dbReference>
<comment type="catalytic activity">
    <reaction evidence="8">
        <text>beta-D-fructose 6-phosphate + diphosphate = beta-D-fructose 1,6-bisphosphate + phosphate + H(+)</text>
        <dbReference type="Rhea" id="RHEA:13613"/>
        <dbReference type="ChEBI" id="CHEBI:15378"/>
        <dbReference type="ChEBI" id="CHEBI:32966"/>
        <dbReference type="ChEBI" id="CHEBI:33019"/>
        <dbReference type="ChEBI" id="CHEBI:43474"/>
        <dbReference type="ChEBI" id="CHEBI:57634"/>
        <dbReference type="EC" id="2.7.1.90"/>
    </reaction>
</comment>
<evidence type="ECO:0000256" key="4">
    <source>
        <dbReference type="ARBA" id="ARBA00022723"/>
    </source>
</evidence>
<keyword evidence="4" id="KW-0479">Metal-binding</keyword>
<dbReference type="Pfam" id="PF00365">
    <property type="entry name" value="PFK"/>
    <property type="match status" value="1"/>
</dbReference>
<evidence type="ECO:0000256" key="8">
    <source>
        <dbReference type="ARBA" id="ARBA00048072"/>
    </source>
</evidence>
<evidence type="ECO:0000256" key="3">
    <source>
        <dbReference type="ARBA" id="ARBA00022679"/>
    </source>
</evidence>
<dbReference type="InterPro" id="IPR050929">
    <property type="entry name" value="PFKA"/>
</dbReference>
<dbReference type="InterPro" id="IPR022953">
    <property type="entry name" value="ATP_PFK"/>
</dbReference>
<comment type="cofactor">
    <cofactor evidence="1">
        <name>Mg(2+)</name>
        <dbReference type="ChEBI" id="CHEBI:18420"/>
    </cofactor>
</comment>
<feature type="domain" description="Phosphofructokinase" evidence="9">
    <location>
        <begin position="5"/>
        <end position="317"/>
    </location>
</feature>
<dbReference type="GO" id="GO:0006002">
    <property type="term" value="P:fructose 6-phosphate metabolic process"/>
    <property type="evidence" value="ECO:0007669"/>
    <property type="project" value="InterPro"/>
</dbReference>
<dbReference type="Gene3D" id="3.40.50.460">
    <property type="entry name" value="Phosphofructokinase domain"/>
    <property type="match status" value="1"/>
</dbReference>